<dbReference type="GO" id="GO:0015174">
    <property type="term" value="F:basic amino acid transmembrane transporter activity"/>
    <property type="evidence" value="ECO:0007669"/>
    <property type="project" value="TreeGrafter"/>
</dbReference>
<dbReference type="Pfam" id="PF07690">
    <property type="entry name" value="MFS_1"/>
    <property type="match status" value="1"/>
</dbReference>
<dbReference type="EMBL" id="LR725991">
    <property type="protein sequence ID" value="VWO96887.1"/>
    <property type="molecule type" value="Genomic_DNA"/>
</dbReference>
<keyword evidence="2" id="KW-0813">Transport</keyword>
<feature type="transmembrane region" description="Helical" evidence="7">
    <location>
        <begin position="48"/>
        <end position="73"/>
    </location>
</feature>
<evidence type="ECO:0000256" key="6">
    <source>
        <dbReference type="SAM" id="MobiDB-lite"/>
    </source>
</evidence>
<evidence type="ECO:0000259" key="8">
    <source>
        <dbReference type="PROSITE" id="PS50850"/>
    </source>
</evidence>
<proteinExistence type="predicted"/>
<evidence type="ECO:0000256" key="5">
    <source>
        <dbReference type="ARBA" id="ARBA00023136"/>
    </source>
</evidence>
<dbReference type="GO" id="GO:0000329">
    <property type="term" value="C:fungal-type vacuole membrane"/>
    <property type="evidence" value="ECO:0007669"/>
    <property type="project" value="TreeGrafter"/>
</dbReference>
<evidence type="ECO:0000256" key="1">
    <source>
        <dbReference type="ARBA" id="ARBA00004127"/>
    </source>
</evidence>
<gene>
    <name evidence="9" type="primary">I1REJ1</name>
</gene>
<keyword evidence="4 7" id="KW-1133">Transmembrane helix</keyword>
<feature type="region of interest" description="Disordered" evidence="6">
    <location>
        <begin position="1"/>
        <end position="38"/>
    </location>
</feature>
<dbReference type="GO" id="GO:0005886">
    <property type="term" value="C:plasma membrane"/>
    <property type="evidence" value="ECO:0007669"/>
    <property type="project" value="TreeGrafter"/>
</dbReference>
<dbReference type="PROSITE" id="PS50850">
    <property type="entry name" value="MFS"/>
    <property type="match status" value="1"/>
</dbReference>
<reference evidence="9" key="1">
    <citation type="submission" date="2019-10" db="EMBL/GenBank/DDBJ databases">
        <authorList>
            <person name="Nor Muhammad N."/>
        </authorList>
    </citation>
    <scope>NUCLEOTIDE SEQUENCE</scope>
</reference>
<organism evidence="9">
    <name type="scientific">Ganoderma boninense</name>
    <dbReference type="NCBI Taxonomy" id="34458"/>
    <lineage>
        <taxon>Eukaryota</taxon>
        <taxon>Fungi</taxon>
        <taxon>Dikarya</taxon>
        <taxon>Basidiomycota</taxon>
        <taxon>Agaricomycotina</taxon>
        <taxon>Agaricomycetes</taxon>
        <taxon>Polyporales</taxon>
        <taxon>Polyporaceae</taxon>
        <taxon>Ganoderma</taxon>
    </lineage>
</organism>
<feature type="transmembrane region" description="Helical" evidence="7">
    <location>
        <begin position="116"/>
        <end position="137"/>
    </location>
</feature>
<evidence type="ECO:0000256" key="2">
    <source>
        <dbReference type="ARBA" id="ARBA00022448"/>
    </source>
</evidence>
<sequence>MSSAHRHTDETRPLLRDGSPYPESYRSVDSDESQPQDPCATKISRADLVWVLAGLWSAVFLGALDGTIVATLLSPIGSYFNESNRSSYIGTSYLLSVCCFTPLYGRLSDILGRKGAMLLALSFFGSGTLLCGLAPSMDALIAARALAGMGGGG</sequence>
<evidence type="ECO:0000256" key="3">
    <source>
        <dbReference type="ARBA" id="ARBA00022692"/>
    </source>
</evidence>
<feature type="transmembrane region" description="Helical" evidence="7">
    <location>
        <begin position="85"/>
        <end position="104"/>
    </location>
</feature>
<dbReference type="InterPro" id="IPR036259">
    <property type="entry name" value="MFS_trans_sf"/>
</dbReference>
<feature type="compositionally biased region" description="Basic and acidic residues" evidence="6">
    <location>
        <begin position="1"/>
        <end position="15"/>
    </location>
</feature>
<name>A0A5K1JXE1_9APHY</name>
<comment type="subcellular location">
    <subcellularLocation>
        <location evidence="1">Endomembrane system</location>
        <topology evidence="1">Multi-pass membrane protein</topology>
    </subcellularLocation>
</comment>
<accession>A0A5K1JXE1</accession>
<keyword evidence="5 7" id="KW-0472">Membrane</keyword>
<evidence type="ECO:0000256" key="7">
    <source>
        <dbReference type="SAM" id="Phobius"/>
    </source>
</evidence>
<keyword evidence="3 7" id="KW-0812">Transmembrane</keyword>
<dbReference type="Gene3D" id="1.20.1720.10">
    <property type="entry name" value="Multidrug resistance protein D"/>
    <property type="match status" value="1"/>
</dbReference>
<dbReference type="AlphaFoldDB" id="A0A5K1JXE1"/>
<evidence type="ECO:0000256" key="4">
    <source>
        <dbReference type="ARBA" id="ARBA00022989"/>
    </source>
</evidence>
<protein>
    <submittedName>
        <fullName evidence="9">N/A</fullName>
    </submittedName>
</protein>
<dbReference type="PANTHER" id="PTHR23501">
    <property type="entry name" value="MAJOR FACILITATOR SUPERFAMILY"/>
    <property type="match status" value="1"/>
</dbReference>
<dbReference type="SUPFAM" id="SSF103473">
    <property type="entry name" value="MFS general substrate transporter"/>
    <property type="match status" value="1"/>
</dbReference>
<feature type="domain" description="Major facilitator superfamily (MFS) profile" evidence="8">
    <location>
        <begin position="51"/>
        <end position="153"/>
    </location>
</feature>
<dbReference type="PANTHER" id="PTHR23501:SF191">
    <property type="entry name" value="VACUOLAR BASIC AMINO ACID TRANSPORTER 4"/>
    <property type="match status" value="1"/>
</dbReference>
<evidence type="ECO:0000313" key="9">
    <source>
        <dbReference type="EMBL" id="VWO96887.1"/>
    </source>
</evidence>
<dbReference type="InterPro" id="IPR011701">
    <property type="entry name" value="MFS"/>
</dbReference>
<dbReference type="GO" id="GO:0012505">
    <property type="term" value="C:endomembrane system"/>
    <property type="evidence" value="ECO:0007669"/>
    <property type="project" value="UniProtKB-SubCell"/>
</dbReference>
<dbReference type="InterPro" id="IPR020846">
    <property type="entry name" value="MFS_dom"/>
</dbReference>